<evidence type="ECO:0000313" key="4">
    <source>
        <dbReference type="Proteomes" id="UP000216454"/>
    </source>
</evidence>
<dbReference type="AlphaFoldDB" id="A0A261EXT1"/>
<dbReference type="Proteomes" id="UP000216454">
    <property type="component" value="Unassembled WGS sequence"/>
</dbReference>
<dbReference type="EMBL" id="MWWQ01000007">
    <property type="protein sequence ID" value="OZG51679.1"/>
    <property type="molecule type" value="Genomic_DNA"/>
</dbReference>
<organism evidence="3 4">
    <name type="scientific">Pseudoscardovia suis</name>
    <dbReference type="NCBI Taxonomy" id="987063"/>
    <lineage>
        <taxon>Bacteria</taxon>
        <taxon>Bacillati</taxon>
        <taxon>Actinomycetota</taxon>
        <taxon>Actinomycetes</taxon>
        <taxon>Bifidobacteriales</taxon>
        <taxon>Bifidobacteriaceae</taxon>
        <taxon>Pseudoscardovia</taxon>
    </lineage>
</organism>
<comment type="caution">
    <text evidence="3">The sequence shown here is derived from an EMBL/GenBank/DDBJ whole genome shotgun (WGS) entry which is preliminary data.</text>
</comment>
<name>A0A261EXT1_9BIFI</name>
<feature type="transmembrane region" description="Helical" evidence="2">
    <location>
        <begin position="17"/>
        <end position="34"/>
    </location>
</feature>
<keyword evidence="2" id="KW-1133">Transmembrane helix</keyword>
<reference evidence="3 4" key="1">
    <citation type="journal article" date="2017" name="BMC Genomics">
        <title>Comparative genomic and phylogenomic analyses of the Bifidobacteriaceae family.</title>
        <authorList>
            <person name="Lugli G.A."/>
            <person name="Milani C."/>
            <person name="Turroni F."/>
            <person name="Duranti S."/>
            <person name="Mancabelli L."/>
            <person name="Mangifesta M."/>
            <person name="Ferrario C."/>
            <person name="Modesto M."/>
            <person name="Mattarelli P."/>
            <person name="Jiri K."/>
            <person name="van Sinderen D."/>
            <person name="Ventura M."/>
        </authorList>
    </citation>
    <scope>NUCLEOTIDE SEQUENCE [LARGE SCALE GENOMIC DNA]</scope>
    <source>
        <strain evidence="3 4">DSM 24744</strain>
    </source>
</reference>
<evidence type="ECO:0000256" key="2">
    <source>
        <dbReference type="SAM" id="Phobius"/>
    </source>
</evidence>
<keyword evidence="2" id="KW-0812">Transmembrane</keyword>
<sequence>MEGFPGKHAKPSFITKWWFWGIIAIVLVVALVPSRSQSPSSEVSSATASATTSATVSTTPPSANASPTIDLSAQSQQLISAIAASTNAEVMGTETFNPYEEHKQGGPHSRVEYRLDAYKESAGVHGTINGVSVDTVVYRNGKMQRVYLFGNENDVMALYPQVAKVLDPSLSDADITAAVTKYQTDEAKTQTDLLSLSDSHRLMQSDSIIGSGNDCEAFMDANTGN</sequence>
<keyword evidence="2" id="KW-0472">Membrane</keyword>
<evidence type="ECO:0000256" key="1">
    <source>
        <dbReference type="SAM" id="MobiDB-lite"/>
    </source>
</evidence>
<feature type="region of interest" description="Disordered" evidence="1">
    <location>
        <begin position="37"/>
        <end position="68"/>
    </location>
</feature>
<accession>A0A261EXT1</accession>
<proteinExistence type="predicted"/>
<evidence type="ECO:0000313" key="3">
    <source>
        <dbReference type="EMBL" id="OZG51679.1"/>
    </source>
</evidence>
<dbReference type="RefSeq" id="WP_094691250.1">
    <property type="nucleotide sequence ID" value="NZ_MWWQ01000007.1"/>
</dbReference>
<protein>
    <submittedName>
        <fullName evidence="3">Uncharacterized protein</fullName>
    </submittedName>
</protein>
<gene>
    <name evidence="3" type="ORF">PSSU_0886</name>
</gene>
<keyword evidence="4" id="KW-1185">Reference proteome</keyword>
<dbReference type="OrthoDB" id="2037845at1760"/>